<feature type="transmembrane region" description="Helical" evidence="6">
    <location>
        <begin position="294"/>
        <end position="318"/>
    </location>
</feature>
<dbReference type="InterPro" id="IPR044880">
    <property type="entry name" value="NCX_ion-bd_dom_sf"/>
</dbReference>
<proteinExistence type="predicted"/>
<feature type="compositionally biased region" description="Basic and acidic residues" evidence="5">
    <location>
        <begin position="72"/>
        <end position="88"/>
    </location>
</feature>
<dbReference type="EMBL" id="BATA01000011">
    <property type="protein sequence ID" value="GAD51947.1"/>
    <property type="molecule type" value="Genomic_DNA"/>
</dbReference>
<evidence type="ECO:0000256" key="1">
    <source>
        <dbReference type="ARBA" id="ARBA00004141"/>
    </source>
</evidence>
<dbReference type="InterPro" id="IPR004837">
    <property type="entry name" value="NaCa_Exmemb"/>
</dbReference>
<feature type="compositionally biased region" description="Basic residues" evidence="5">
    <location>
        <begin position="238"/>
        <end position="266"/>
    </location>
</feature>
<feature type="compositionally biased region" description="Pro residues" evidence="5">
    <location>
        <begin position="175"/>
        <end position="186"/>
    </location>
</feature>
<feature type="compositionally biased region" description="Basic residues" evidence="5">
    <location>
        <begin position="89"/>
        <end position="115"/>
    </location>
</feature>
<keyword evidence="9" id="KW-1185">Reference proteome</keyword>
<keyword evidence="4 6" id="KW-0472">Membrane</keyword>
<evidence type="ECO:0000256" key="5">
    <source>
        <dbReference type="SAM" id="MobiDB-lite"/>
    </source>
</evidence>
<feature type="compositionally biased region" description="Basic residues" evidence="5">
    <location>
        <begin position="44"/>
        <end position="53"/>
    </location>
</feature>
<keyword evidence="2 6" id="KW-0812">Transmembrane</keyword>
<dbReference type="AlphaFoldDB" id="U2YT78"/>
<evidence type="ECO:0000256" key="6">
    <source>
        <dbReference type="SAM" id="Phobius"/>
    </source>
</evidence>
<feature type="transmembrane region" description="Helical" evidence="6">
    <location>
        <begin position="330"/>
        <end position="349"/>
    </location>
</feature>
<name>U2YT78_9EURY</name>
<gene>
    <name evidence="8" type="ORF">MBEHAL_0707</name>
</gene>
<dbReference type="GO" id="GO:0055085">
    <property type="term" value="P:transmembrane transport"/>
    <property type="evidence" value="ECO:0007669"/>
    <property type="project" value="InterPro"/>
</dbReference>
<comment type="caution">
    <text evidence="8">The sequence shown here is derived from an EMBL/GenBank/DDBJ whole genome shotgun (WGS) entry which is preliminary data.</text>
</comment>
<dbReference type="Pfam" id="PF01699">
    <property type="entry name" value="Na_Ca_ex"/>
    <property type="match status" value="1"/>
</dbReference>
<evidence type="ECO:0000256" key="2">
    <source>
        <dbReference type="ARBA" id="ARBA00022692"/>
    </source>
</evidence>
<dbReference type="Gene3D" id="1.20.1420.30">
    <property type="entry name" value="NCX, central ion-binding region"/>
    <property type="match status" value="1"/>
</dbReference>
<organism evidence="8 9">
    <name type="scientific">Halarchaeum acidiphilum MH1-52-1</name>
    <dbReference type="NCBI Taxonomy" id="1261545"/>
    <lineage>
        <taxon>Archaea</taxon>
        <taxon>Methanobacteriati</taxon>
        <taxon>Methanobacteriota</taxon>
        <taxon>Stenosarchaea group</taxon>
        <taxon>Halobacteria</taxon>
        <taxon>Halobacteriales</taxon>
        <taxon>Halobacteriaceae</taxon>
    </lineage>
</organism>
<keyword evidence="3 6" id="KW-1133">Transmembrane helix</keyword>
<accession>U2YT78</accession>
<evidence type="ECO:0000256" key="4">
    <source>
        <dbReference type="ARBA" id="ARBA00023136"/>
    </source>
</evidence>
<evidence type="ECO:0000313" key="8">
    <source>
        <dbReference type="EMBL" id="GAD51947.1"/>
    </source>
</evidence>
<feature type="compositionally biased region" description="Basic residues" evidence="5">
    <location>
        <begin position="191"/>
        <end position="230"/>
    </location>
</feature>
<reference evidence="8 9" key="1">
    <citation type="submission" date="2013-09" db="EMBL/GenBank/DDBJ databases">
        <title>Whole genome sequencing of Halarchaeum acidiphilum strain MH1-52-1.</title>
        <authorList>
            <person name="Shimane Y."/>
            <person name="Minegishi H."/>
            <person name="Nishi S."/>
            <person name="Echigo A."/>
            <person name="Shuto A."/>
            <person name="Konishi M."/>
            <person name="Ito T."/>
            <person name="Ohkuma M."/>
            <person name="Ohta Y."/>
            <person name="Nagano Y."/>
            <person name="Tsubouchi T."/>
            <person name="Mori K."/>
            <person name="Usui K."/>
            <person name="Kamekura M."/>
            <person name="Usami R."/>
            <person name="Takaki Y."/>
            <person name="Hatada Y."/>
        </authorList>
    </citation>
    <scope>NUCLEOTIDE SEQUENCE [LARGE SCALE GENOMIC DNA]</scope>
    <source>
        <strain evidence="8 9">JCM 16109</strain>
    </source>
</reference>
<feature type="compositionally biased region" description="Basic residues" evidence="5">
    <location>
        <begin position="139"/>
        <end position="156"/>
    </location>
</feature>
<dbReference type="GO" id="GO:0016020">
    <property type="term" value="C:membrane"/>
    <property type="evidence" value="ECO:0007669"/>
    <property type="project" value="UniProtKB-SubCell"/>
</dbReference>
<dbReference type="Proteomes" id="UP000016986">
    <property type="component" value="Unassembled WGS sequence"/>
</dbReference>
<sequence>MSGICPRDPDTGPRPARARGIDRARRPARVLARPPARGRGGVHERRRVARPPPRRLPVRDGERPRGPRHRAARDDHSRHRDPARPRGRERGRRRRDPRRALHARHRRHVPRRRQRALLPRAPRLRRRTPLQLPLDASRPRRLPRRLRRRLRRRAPPRRSPLARAARRARDRGAAPRPPLPRLPPTLPAGGRTRRGRGHRRTPPRSPHRARRRPPRLRSPRPRRRPTPRLRRAPDAHRARARRRRRAPLRHRGRVARRRRRRPHGRRRLIVAPVATELPETFNSVLWLARDKDTLALNNVTGAMAFQGTLPVTLGLVFSDWNLHLRWGTEGFLNAISVLLAIVGALVVFFRARTAGEADRPDVLDPSPFLIGGLLYVLFLAVAVSFVLTGTVGHGG</sequence>
<evidence type="ECO:0000313" key="9">
    <source>
        <dbReference type="Proteomes" id="UP000016986"/>
    </source>
</evidence>
<comment type="subcellular location">
    <subcellularLocation>
        <location evidence="1">Membrane</location>
        <topology evidence="1">Multi-pass membrane protein</topology>
    </subcellularLocation>
</comment>
<evidence type="ECO:0000256" key="3">
    <source>
        <dbReference type="ARBA" id="ARBA00022989"/>
    </source>
</evidence>
<feature type="region of interest" description="Disordered" evidence="5">
    <location>
        <begin position="1"/>
        <end position="266"/>
    </location>
</feature>
<dbReference type="eggNOG" id="arCOG02881">
    <property type="taxonomic scope" value="Archaea"/>
</dbReference>
<feature type="domain" description="Sodium/calcium exchanger membrane region" evidence="7">
    <location>
        <begin position="268"/>
        <end position="382"/>
    </location>
</feature>
<feature type="transmembrane region" description="Helical" evidence="6">
    <location>
        <begin position="369"/>
        <end position="391"/>
    </location>
</feature>
<evidence type="ECO:0000259" key="7">
    <source>
        <dbReference type="Pfam" id="PF01699"/>
    </source>
</evidence>
<protein>
    <recommendedName>
        <fullName evidence="7">Sodium/calcium exchanger membrane region domain-containing protein</fullName>
    </recommendedName>
</protein>